<comment type="caution">
    <text evidence="1">The sequence shown here is derived from an EMBL/GenBank/DDBJ whole genome shotgun (WGS) entry which is preliminary data.</text>
</comment>
<evidence type="ECO:0000313" key="1">
    <source>
        <dbReference type="EMBL" id="KAF2470491.1"/>
    </source>
</evidence>
<organism evidence="1 2">
    <name type="scientific">Lindgomyces ingoldianus</name>
    <dbReference type="NCBI Taxonomy" id="673940"/>
    <lineage>
        <taxon>Eukaryota</taxon>
        <taxon>Fungi</taxon>
        <taxon>Dikarya</taxon>
        <taxon>Ascomycota</taxon>
        <taxon>Pezizomycotina</taxon>
        <taxon>Dothideomycetes</taxon>
        <taxon>Pleosporomycetidae</taxon>
        <taxon>Pleosporales</taxon>
        <taxon>Lindgomycetaceae</taxon>
        <taxon>Lindgomyces</taxon>
    </lineage>
</organism>
<reference evidence="1" key="1">
    <citation type="journal article" date="2020" name="Stud. Mycol.">
        <title>101 Dothideomycetes genomes: a test case for predicting lifestyles and emergence of pathogens.</title>
        <authorList>
            <person name="Haridas S."/>
            <person name="Albert R."/>
            <person name="Binder M."/>
            <person name="Bloem J."/>
            <person name="Labutti K."/>
            <person name="Salamov A."/>
            <person name="Andreopoulos B."/>
            <person name="Baker S."/>
            <person name="Barry K."/>
            <person name="Bills G."/>
            <person name="Bluhm B."/>
            <person name="Cannon C."/>
            <person name="Castanera R."/>
            <person name="Culley D."/>
            <person name="Daum C."/>
            <person name="Ezra D."/>
            <person name="Gonzalez J."/>
            <person name="Henrissat B."/>
            <person name="Kuo A."/>
            <person name="Liang C."/>
            <person name="Lipzen A."/>
            <person name="Lutzoni F."/>
            <person name="Magnuson J."/>
            <person name="Mondo S."/>
            <person name="Nolan M."/>
            <person name="Ohm R."/>
            <person name="Pangilinan J."/>
            <person name="Park H.-J."/>
            <person name="Ramirez L."/>
            <person name="Alfaro M."/>
            <person name="Sun H."/>
            <person name="Tritt A."/>
            <person name="Yoshinaga Y."/>
            <person name="Zwiers L.-H."/>
            <person name="Turgeon B."/>
            <person name="Goodwin S."/>
            <person name="Spatafora J."/>
            <person name="Crous P."/>
            <person name="Grigoriev I."/>
        </authorList>
    </citation>
    <scope>NUCLEOTIDE SEQUENCE</scope>
    <source>
        <strain evidence="1">ATCC 200398</strain>
    </source>
</reference>
<sequence length="436" mass="48868">MDSLSATASIIAILQLSSTVVGYLNEIKDAPKDRAKCAIEVANLNSLLTALRFRLEEGSSSTPWHTTVRALASKNGPLDQFKQALEQMQNRMAREGKIRKTGDVLIWKFKKEEIAGILGRIERLKILVQVALQMDHILPLIYQSKLSQAIKDNSGFIQTQVPTISSGLSTIRQNQDHARLSKIKEWVSTTNFPAQQSDFIGHIQEGTGQWFLNAREFAGWLHQPNQTLFCPGIPGAGKTMIAAIAIDHLLKTVQSNSIGVAYVYCNYKAREEQDATSLLAAILKQLIQPLPGILEPVERLRRQHTNKGTKPSLKEISGVLQPVLASYSTVHVVIDALDECRNDDHTHHLFLAKMRELRAWTDLRLMVTSRFIPEIVGEFREALSLEVQASNEDVKRFVAGQIYRLPKCIQRDTALQDMVLDKIGDSVEGMYVFKAY</sequence>
<keyword evidence="2" id="KW-1185">Reference proteome</keyword>
<gene>
    <name evidence="1" type="ORF">BDR25DRAFT_369709</name>
</gene>
<protein>
    <submittedName>
        <fullName evidence="1">Uncharacterized protein</fullName>
    </submittedName>
</protein>
<dbReference type="Proteomes" id="UP000799755">
    <property type="component" value="Unassembled WGS sequence"/>
</dbReference>
<accession>A0ACB6QU83</accession>
<proteinExistence type="predicted"/>
<dbReference type="EMBL" id="MU003508">
    <property type="protein sequence ID" value="KAF2470491.1"/>
    <property type="molecule type" value="Genomic_DNA"/>
</dbReference>
<name>A0ACB6QU83_9PLEO</name>
<evidence type="ECO:0000313" key="2">
    <source>
        <dbReference type="Proteomes" id="UP000799755"/>
    </source>
</evidence>